<dbReference type="Gene3D" id="3.40.1410.10">
    <property type="entry name" value="Chorismate lyase-like"/>
    <property type="match status" value="1"/>
</dbReference>
<dbReference type="GO" id="GO:0045892">
    <property type="term" value="P:negative regulation of DNA-templated transcription"/>
    <property type="evidence" value="ECO:0007669"/>
    <property type="project" value="TreeGrafter"/>
</dbReference>
<dbReference type="PANTHER" id="PTHR44846:SF17">
    <property type="entry name" value="GNTR-FAMILY TRANSCRIPTIONAL REGULATOR"/>
    <property type="match status" value="1"/>
</dbReference>
<dbReference type="GO" id="GO:0003700">
    <property type="term" value="F:DNA-binding transcription factor activity"/>
    <property type="evidence" value="ECO:0007669"/>
    <property type="project" value="InterPro"/>
</dbReference>
<dbReference type="EMBL" id="LTAO01000004">
    <property type="protein sequence ID" value="KYG33864.1"/>
    <property type="molecule type" value="Genomic_DNA"/>
</dbReference>
<keyword evidence="2" id="KW-0238">DNA-binding</keyword>
<dbReference type="InterPro" id="IPR050679">
    <property type="entry name" value="Bact_HTH_transcr_reg"/>
</dbReference>
<evidence type="ECO:0000313" key="6">
    <source>
        <dbReference type="Proteomes" id="UP000075806"/>
    </source>
</evidence>
<dbReference type="STRING" id="519424.AZF04_15215"/>
<dbReference type="Proteomes" id="UP000075806">
    <property type="component" value="Unassembled WGS sequence"/>
</dbReference>
<dbReference type="Pfam" id="PF00392">
    <property type="entry name" value="GntR"/>
    <property type="match status" value="1"/>
</dbReference>
<dbReference type="InterPro" id="IPR000524">
    <property type="entry name" value="Tscrpt_reg_HTH_GntR"/>
</dbReference>
<sequence>MGKSLRPSYMEIRDKLFASIEKGEFCIGDQFPSEIEMAKSYGVSRETFRSAVKVLEKEGRVVVKRGVGTFVTTPLKTIPSSLEKLTSITDIIRAASLQEGDRSEQISEMLCEPEWAENLQVKVGDPVILHERIRTADGEPVVFSLNIIPRALIGDAFEKKEFSGSLLQFIEKHCRVKIEQADTEIVVPLHTDRYCQKLLVHPHTTVLLMKQVHYDEINRPVFYSIDYLRNDVFKFMIRRKR</sequence>
<evidence type="ECO:0000259" key="4">
    <source>
        <dbReference type="PROSITE" id="PS50949"/>
    </source>
</evidence>
<evidence type="ECO:0000313" key="5">
    <source>
        <dbReference type="EMBL" id="KYG33864.1"/>
    </source>
</evidence>
<proteinExistence type="predicted"/>
<organism evidence="5 6">
    <name type="scientific">Alkalihalobacillus trypoxylicola</name>
    <dbReference type="NCBI Taxonomy" id="519424"/>
    <lineage>
        <taxon>Bacteria</taxon>
        <taxon>Bacillati</taxon>
        <taxon>Bacillota</taxon>
        <taxon>Bacilli</taxon>
        <taxon>Bacillales</taxon>
        <taxon>Bacillaceae</taxon>
        <taxon>Alkalihalobacillus</taxon>
    </lineage>
</organism>
<accession>A0A162EVX6</accession>
<dbReference type="CDD" id="cd07377">
    <property type="entry name" value="WHTH_GntR"/>
    <property type="match status" value="1"/>
</dbReference>
<evidence type="ECO:0000256" key="3">
    <source>
        <dbReference type="ARBA" id="ARBA00023163"/>
    </source>
</evidence>
<dbReference type="SMART" id="SM00345">
    <property type="entry name" value="HTH_GNTR"/>
    <property type="match status" value="1"/>
</dbReference>
<dbReference type="PROSITE" id="PS50949">
    <property type="entry name" value="HTH_GNTR"/>
    <property type="match status" value="1"/>
</dbReference>
<dbReference type="AlphaFoldDB" id="A0A162EVX6"/>
<dbReference type="PANTHER" id="PTHR44846">
    <property type="entry name" value="MANNOSYL-D-GLYCERATE TRANSPORT/METABOLISM SYSTEM REPRESSOR MNGR-RELATED"/>
    <property type="match status" value="1"/>
</dbReference>
<protein>
    <submittedName>
        <fullName evidence="5">Transcriptional regulator</fullName>
    </submittedName>
</protein>
<name>A0A162EVX6_9BACI</name>
<dbReference type="RefSeq" id="WP_061947676.1">
    <property type="nucleotide sequence ID" value="NZ_LTAO01000004.1"/>
</dbReference>
<evidence type="ECO:0000256" key="2">
    <source>
        <dbReference type="ARBA" id="ARBA00023125"/>
    </source>
</evidence>
<dbReference type="PRINTS" id="PR00035">
    <property type="entry name" value="HTHGNTR"/>
</dbReference>
<comment type="caution">
    <text evidence="5">The sequence shown here is derived from an EMBL/GenBank/DDBJ whole genome shotgun (WGS) entry which is preliminary data.</text>
</comment>
<feature type="domain" description="HTH gntR-type" evidence="4">
    <location>
        <begin position="6"/>
        <end position="74"/>
    </location>
</feature>
<dbReference type="GO" id="GO:0003677">
    <property type="term" value="F:DNA binding"/>
    <property type="evidence" value="ECO:0007669"/>
    <property type="project" value="UniProtKB-KW"/>
</dbReference>
<dbReference type="InterPro" id="IPR028978">
    <property type="entry name" value="Chorismate_lyase_/UTRA_dom_sf"/>
</dbReference>
<dbReference type="InterPro" id="IPR036388">
    <property type="entry name" value="WH-like_DNA-bd_sf"/>
</dbReference>
<dbReference type="InterPro" id="IPR011663">
    <property type="entry name" value="UTRA"/>
</dbReference>
<dbReference type="SUPFAM" id="SSF46785">
    <property type="entry name" value="Winged helix' DNA-binding domain"/>
    <property type="match status" value="1"/>
</dbReference>
<evidence type="ECO:0000256" key="1">
    <source>
        <dbReference type="ARBA" id="ARBA00023015"/>
    </source>
</evidence>
<reference evidence="5" key="1">
    <citation type="submission" date="2016-02" db="EMBL/GenBank/DDBJ databases">
        <title>Genome sequence of Bacillus trypoxylicola KCTC 13244(T).</title>
        <authorList>
            <person name="Jeong H."/>
            <person name="Park S.-H."/>
            <person name="Choi S.-K."/>
        </authorList>
    </citation>
    <scope>NUCLEOTIDE SEQUENCE [LARGE SCALE GENOMIC DNA]</scope>
    <source>
        <strain evidence="5">KCTC 13244</strain>
    </source>
</reference>
<dbReference type="SUPFAM" id="SSF64288">
    <property type="entry name" value="Chorismate lyase-like"/>
    <property type="match status" value="1"/>
</dbReference>
<gene>
    <name evidence="5" type="ORF">AZF04_15215</name>
</gene>
<dbReference type="InterPro" id="IPR036390">
    <property type="entry name" value="WH_DNA-bd_sf"/>
</dbReference>
<keyword evidence="6" id="KW-1185">Reference proteome</keyword>
<dbReference type="SMART" id="SM00866">
    <property type="entry name" value="UTRA"/>
    <property type="match status" value="1"/>
</dbReference>
<keyword evidence="3" id="KW-0804">Transcription</keyword>
<keyword evidence="1" id="KW-0805">Transcription regulation</keyword>
<dbReference type="Gene3D" id="1.10.10.10">
    <property type="entry name" value="Winged helix-like DNA-binding domain superfamily/Winged helix DNA-binding domain"/>
    <property type="match status" value="1"/>
</dbReference>
<dbReference type="Pfam" id="PF07702">
    <property type="entry name" value="UTRA"/>
    <property type="match status" value="1"/>
</dbReference>